<evidence type="ECO:0000256" key="5">
    <source>
        <dbReference type="ARBA" id="ARBA00023012"/>
    </source>
</evidence>
<dbReference type="InterPro" id="IPR036890">
    <property type="entry name" value="HATPase_C_sf"/>
</dbReference>
<accession>A0L6D3</accession>
<dbReference type="InterPro" id="IPR003594">
    <property type="entry name" value="HATPase_dom"/>
</dbReference>
<reference evidence="7 8" key="2">
    <citation type="journal article" date="2012" name="Int. J. Syst. Evol. Microbiol.">
        <title>Magnetococcus marinus gen. nov., sp. nov., a marine, magnetotactic bacterium that represents a novel lineage (Magnetococcaceae fam. nov.; Magnetococcales ord. nov.) at the base of the Alphaproteobacteria.</title>
        <authorList>
            <person name="Bazylinski D.A."/>
            <person name="Williams T.J."/>
            <person name="Lefevre C.T."/>
            <person name="Berg R.J."/>
            <person name="Zhang C.L."/>
            <person name="Bowser S.S."/>
            <person name="Dean A.J."/>
            <person name="Beveridge T.J."/>
        </authorList>
    </citation>
    <scope>NUCLEOTIDE SEQUENCE [LARGE SCALE GENOMIC DNA]</scope>
    <source>
        <strain evidence="8">ATCC BAA-1437 / JCM 17883 / MC-1</strain>
    </source>
</reference>
<proteinExistence type="predicted"/>
<keyword evidence="8" id="KW-1185">Reference proteome</keyword>
<dbReference type="CDD" id="cd00082">
    <property type="entry name" value="HisKA"/>
    <property type="match status" value="1"/>
</dbReference>
<comment type="catalytic activity">
    <reaction evidence="1">
        <text>ATP + protein L-histidine = ADP + protein N-phospho-L-histidine.</text>
        <dbReference type="EC" id="2.7.13.3"/>
    </reaction>
</comment>
<evidence type="ECO:0000259" key="6">
    <source>
        <dbReference type="PROSITE" id="PS50109"/>
    </source>
</evidence>
<organism evidence="7 8">
    <name type="scientific">Magnetococcus marinus (strain ATCC BAA-1437 / JCM 17883 / MC-1)</name>
    <dbReference type="NCBI Taxonomy" id="156889"/>
    <lineage>
        <taxon>Bacteria</taxon>
        <taxon>Pseudomonadati</taxon>
        <taxon>Pseudomonadota</taxon>
        <taxon>Magnetococcia</taxon>
        <taxon>Magnetococcales</taxon>
        <taxon>Magnetococcaceae</taxon>
        <taxon>Magnetococcus</taxon>
    </lineage>
</organism>
<evidence type="ECO:0000256" key="4">
    <source>
        <dbReference type="ARBA" id="ARBA00022777"/>
    </source>
</evidence>
<dbReference type="RefSeq" id="WP_011712683.1">
    <property type="nucleotide sequence ID" value="NC_008576.1"/>
</dbReference>
<feature type="domain" description="Histidine kinase" evidence="6">
    <location>
        <begin position="52"/>
        <end position="272"/>
    </location>
</feature>
<dbReference type="EC" id="2.7.13.3" evidence="2"/>
<keyword evidence="4 7" id="KW-0418">Kinase</keyword>
<dbReference type="InterPro" id="IPR036097">
    <property type="entry name" value="HisK_dim/P_sf"/>
</dbReference>
<keyword evidence="5" id="KW-0902">Two-component regulatory system</keyword>
<dbReference type="InterPro" id="IPR005467">
    <property type="entry name" value="His_kinase_dom"/>
</dbReference>
<dbReference type="Gene3D" id="1.10.287.130">
    <property type="match status" value="1"/>
</dbReference>
<dbReference type="AlphaFoldDB" id="A0L6D3"/>
<dbReference type="SMART" id="SM00387">
    <property type="entry name" value="HATPase_c"/>
    <property type="match status" value="1"/>
</dbReference>
<evidence type="ECO:0000313" key="8">
    <source>
        <dbReference type="Proteomes" id="UP000002586"/>
    </source>
</evidence>
<keyword evidence="3" id="KW-0808">Transferase</keyword>
<dbReference type="STRING" id="156889.Mmc1_1008"/>
<dbReference type="Proteomes" id="UP000002586">
    <property type="component" value="Chromosome"/>
</dbReference>
<dbReference type="PANTHER" id="PTHR43711:SF26">
    <property type="entry name" value="SENSOR HISTIDINE KINASE RCSC"/>
    <property type="match status" value="1"/>
</dbReference>
<name>A0L6D3_MAGMM</name>
<dbReference type="SUPFAM" id="SSF55874">
    <property type="entry name" value="ATPase domain of HSP90 chaperone/DNA topoisomerase II/histidine kinase"/>
    <property type="match status" value="1"/>
</dbReference>
<dbReference type="SMART" id="SM00388">
    <property type="entry name" value="HisKA"/>
    <property type="match status" value="1"/>
</dbReference>
<dbReference type="eggNOG" id="COG2205">
    <property type="taxonomic scope" value="Bacteria"/>
</dbReference>
<dbReference type="Gene3D" id="3.30.565.10">
    <property type="entry name" value="Histidine kinase-like ATPase, C-terminal domain"/>
    <property type="match status" value="1"/>
</dbReference>
<reference evidence="8" key="1">
    <citation type="journal article" date="2009" name="Appl. Environ. Microbiol.">
        <title>Complete genome sequence of the chemolithoautotrophic marine magnetotactic coccus strain MC-1.</title>
        <authorList>
            <person name="Schubbe S."/>
            <person name="Williams T.J."/>
            <person name="Xie G."/>
            <person name="Kiss H.E."/>
            <person name="Brettin T.S."/>
            <person name="Martinez D."/>
            <person name="Ross C.A."/>
            <person name="Schuler D."/>
            <person name="Cox B.L."/>
            <person name="Nealson K.H."/>
            <person name="Bazylinski D.A."/>
        </authorList>
    </citation>
    <scope>NUCLEOTIDE SEQUENCE [LARGE SCALE GENOMIC DNA]</scope>
    <source>
        <strain evidence="8">ATCC BAA-1437 / JCM 17883 / MC-1</strain>
    </source>
</reference>
<sequence>MLSDDELIADLKKRFDANKKALYDLRTVTRKLEEVNKKLASSEELKSHFIAHMKNEINNPLSTILGMAQAMSTGRIQDPEQLKSLSATIFHDAYDLDFQLRNIFAAAEVEAGDTLVETVTTDLNDVIRDVLENFDHLLRAKQIQLTLPESLSQPRPFVTDTTKFRLILSNLLSNAIEFNQPGGEIVLTLGSEDQDAPLLTLYNSGATIPEASLHDIFNRFTQLDTGTTKVHRGHGLGLSICKALLDLLGGEITVKNQAQGGVEVSIWISSLEHNGQEGGFSLDGDLFFDDQIEAF</sequence>
<dbReference type="EMBL" id="CP000471">
    <property type="protein sequence ID" value="ABK43526.1"/>
    <property type="molecule type" value="Genomic_DNA"/>
</dbReference>
<dbReference type="SUPFAM" id="SSF47384">
    <property type="entry name" value="Homodimeric domain of signal transducing histidine kinase"/>
    <property type="match status" value="1"/>
</dbReference>
<evidence type="ECO:0000313" key="7">
    <source>
        <dbReference type="EMBL" id="ABK43526.1"/>
    </source>
</evidence>
<dbReference type="PANTHER" id="PTHR43711">
    <property type="entry name" value="TWO-COMPONENT HISTIDINE KINASE"/>
    <property type="match status" value="1"/>
</dbReference>
<dbReference type="Pfam" id="PF00512">
    <property type="entry name" value="HisKA"/>
    <property type="match status" value="1"/>
</dbReference>
<dbReference type="InterPro" id="IPR050736">
    <property type="entry name" value="Sensor_HK_Regulatory"/>
</dbReference>
<evidence type="ECO:0000256" key="1">
    <source>
        <dbReference type="ARBA" id="ARBA00000085"/>
    </source>
</evidence>
<dbReference type="HOGENOM" id="CLU_000445_89_3_5"/>
<dbReference type="OrthoDB" id="9797304at2"/>
<dbReference type="InterPro" id="IPR003661">
    <property type="entry name" value="HisK_dim/P_dom"/>
</dbReference>
<protein>
    <recommendedName>
        <fullName evidence="2">histidine kinase</fullName>
        <ecNumber evidence="2">2.7.13.3</ecNumber>
    </recommendedName>
</protein>
<evidence type="ECO:0000256" key="3">
    <source>
        <dbReference type="ARBA" id="ARBA00022679"/>
    </source>
</evidence>
<dbReference type="GO" id="GO:0000155">
    <property type="term" value="F:phosphorelay sensor kinase activity"/>
    <property type="evidence" value="ECO:0007669"/>
    <property type="project" value="InterPro"/>
</dbReference>
<evidence type="ECO:0000256" key="2">
    <source>
        <dbReference type="ARBA" id="ARBA00012438"/>
    </source>
</evidence>
<dbReference type="Pfam" id="PF02518">
    <property type="entry name" value="HATPase_c"/>
    <property type="match status" value="1"/>
</dbReference>
<dbReference type="KEGG" id="mgm:Mmc1_1008"/>
<dbReference type="PROSITE" id="PS50109">
    <property type="entry name" value="HIS_KIN"/>
    <property type="match status" value="1"/>
</dbReference>
<gene>
    <name evidence="7" type="ordered locus">Mmc1_1008</name>
</gene>